<keyword evidence="1" id="KW-0805">Transcription regulation</keyword>
<dbReference type="SUPFAM" id="SSF47413">
    <property type="entry name" value="lambda repressor-like DNA-binding domains"/>
    <property type="match status" value="1"/>
</dbReference>
<feature type="region of interest" description="Disordered" evidence="4">
    <location>
        <begin position="1"/>
        <end position="22"/>
    </location>
</feature>
<evidence type="ECO:0000259" key="5">
    <source>
        <dbReference type="PROSITE" id="PS50932"/>
    </source>
</evidence>
<dbReference type="PROSITE" id="PS50932">
    <property type="entry name" value="HTH_LACI_2"/>
    <property type="match status" value="1"/>
</dbReference>
<evidence type="ECO:0000313" key="6">
    <source>
        <dbReference type="EMBL" id="QEV20089.1"/>
    </source>
</evidence>
<organism evidence="6 7">
    <name type="scientific">Streptomyces alboniger</name>
    <dbReference type="NCBI Taxonomy" id="132473"/>
    <lineage>
        <taxon>Bacteria</taxon>
        <taxon>Bacillati</taxon>
        <taxon>Actinomycetota</taxon>
        <taxon>Actinomycetes</taxon>
        <taxon>Kitasatosporales</taxon>
        <taxon>Streptomycetaceae</taxon>
        <taxon>Streptomyces</taxon>
        <taxon>Streptomyces aurantiacus group</taxon>
    </lineage>
</organism>
<dbReference type="OrthoDB" id="3595338at2"/>
<dbReference type="InterPro" id="IPR010982">
    <property type="entry name" value="Lambda_DNA-bd_dom_sf"/>
</dbReference>
<dbReference type="KEGG" id="salw:CP975_23465"/>
<dbReference type="RefSeq" id="WP_055530995.1">
    <property type="nucleotide sequence ID" value="NZ_CP023695.1"/>
</dbReference>
<evidence type="ECO:0000256" key="3">
    <source>
        <dbReference type="ARBA" id="ARBA00023163"/>
    </source>
</evidence>
<dbReference type="CDD" id="cd06285">
    <property type="entry name" value="PBP1_LacI-like"/>
    <property type="match status" value="1"/>
</dbReference>
<evidence type="ECO:0000256" key="1">
    <source>
        <dbReference type="ARBA" id="ARBA00023015"/>
    </source>
</evidence>
<keyword evidence="7" id="KW-1185">Reference proteome</keyword>
<dbReference type="PANTHER" id="PTHR30146:SF153">
    <property type="entry name" value="LACTOSE OPERON REPRESSOR"/>
    <property type="match status" value="1"/>
</dbReference>
<dbReference type="InterPro" id="IPR028082">
    <property type="entry name" value="Peripla_BP_I"/>
</dbReference>
<evidence type="ECO:0000313" key="7">
    <source>
        <dbReference type="Proteomes" id="UP000326553"/>
    </source>
</evidence>
<gene>
    <name evidence="6" type="ORF">CP975_23465</name>
</gene>
<keyword evidence="3" id="KW-0804">Transcription</keyword>
<proteinExistence type="predicted"/>
<dbReference type="PANTHER" id="PTHR30146">
    <property type="entry name" value="LACI-RELATED TRANSCRIPTIONAL REPRESSOR"/>
    <property type="match status" value="1"/>
</dbReference>
<dbReference type="Pfam" id="PF13377">
    <property type="entry name" value="Peripla_BP_3"/>
    <property type="match status" value="1"/>
</dbReference>
<dbReference type="AlphaFoldDB" id="A0A5J6HIC3"/>
<dbReference type="SMART" id="SM00354">
    <property type="entry name" value="HTH_LACI"/>
    <property type="match status" value="1"/>
</dbReference>
<dbReference type="GO" id="GO:0000976">
    <property type="term" value="F:transcription cis-regulatory region binding"/>
    <property type="evidence" value="ECO:0007669"/>
    <property type="project" value="TreeGrafter"/>
</dbReference>
<evidence type="ECO:0000256" key="4">
    <source>
        <dbReference type="SAM" id="MobiDB-lite"/>
    </source>
</evidence>
<evidence type="ECO:0000256" key="2">
    <source>
        <dbReference type="ARBA" id="ARBA00023125"/>
    </source>
</evidence>
<dbReference type="CDD" id="cd01392">
    <property type="entry name" value="HTH_LacI"/>
    <property type="match status" value="1"/>
</dbReference>
<dbReference type="InterPro" id="IPR000843">
    <property type="entry name" value="HTH_LacI"/>
</dbReference>
<dbReference type="InterPro" id="IPR046335">
    <property type="entry name" value="LacI/GalR-like_sensor"/>
</dbReference>
<keyword evidence="2" id="KW-0238">DNA-binding</keyword>
<dbReference type="Pfam" id="PF00356">
    <property type="entry name" value="LacI"/>
    <property type="match status" value="1"/>
</dbReference>
<dbReference type="Proteomes" id="UP000326553">
    <property type="component" value="Chromosome"/>
</dbReference>
<dbReference type="Gene3D" id="1.10.260.40">
    <property type="entry name" value="lambda repressor-like DNA-binding domains"/>
    <property type="match status" value="1"/>
</dbReference>
<reference evidence="6 7" key="1">
    <citation type="submission" date="2017-09" db="EMBL/GenBank/DDBJ databases">
        <authorList>
            <person name="Lee N."/>
            <person name="Cho B.-K."/>
        </authorList>
    </citation>
    <scope>NUCLEOTIDE SEQUENCE [LARGE SCALE GENOMIC DNA]</scope>
    <source>
        <strain evidence="6 7">ATCC 12461</strain>
    </source>
</reference>
<feature type="domain" description="HTH lacI-type" evidence="5">
    <location>
        <begin position="19"/>
        <end position="74"/>
    </location>
</feature>
<sequence>MTGTTATPPPPRRGTGRRPTMADVARAAGVNPSTVSRALDDRHPFSRGDTAARIRQIAEQLGYTPNPAAASLRRQSTRTIGVVMSSITGTVMAMLYEEIAEACRDHGLDALLATTHDDLEAETAIGRLLLSRRVDGLIMATARLEGPGGFLPELAADGTPFVLALRTDGHSPAVLGDDRLGGYLAARHLLDLGHRRIGMIAGPTYASNALGRVAGLREALAEAGVEMDDRLVRPSDFSMESGESTAAELLALPDGQRPTALVTVSDNTAVGALAAARRRGLAVPDDLSVVGYNDTPLAARLPIPLTSVRVPLREIGRGAVDMLLRIRQGRPVRSTAHAPTLIPRESTATARGIL</sequence>
<dbReference type="EMBL" id="CP023695">
    <property type="protein sequence ID" value="QEV20089.1"/>
    <property type="molecule type" value="Genomic_DNA"/>
</dbReference>
<accession>A0A5J6HIC3</accession>
<dbReference type="GO" id="GO:0003700">
    <property type="term" value="F:DNA-binding transcription factor activity"/>
    <property type="evidence" value="ECO:0007669"/>
    <property type="project" value="TreeGrafter"/>
</dbReference>
<protein>
    <submittedName>
        <fullName evidence="6">LacI family transcriptional regulator</fullName>
    </submittedName>
</protein>
<dbReference type="Gene3D" id="3.40.50.2300">
    <property type="match status" value="2"/>
</dbReference>
<dbReference type="SUPFAM" id="SSF53822">
    <property type="entry name" value="Periplasmic binding protein-like I"/>
    <property type="match status" value="1"/>
</dbReference>
<name>A0A5J6HIC3_STRAD</name>